<keyword evidence="1" id="KW-1133">Transmembrane helix</keyword>
<protein>
    <recommendedName>
        <fullName evidence="4">Integral membrane protein</fullName>
    </recommendedName>
</protein>
<dbReference type="Proteomes" id="UP001148614">
    <property type="component" value="Unassembled WGS sequence"/>
</dbReference>
<evidence type="ECO:0000256" key="1">
    <source>
        <dbReference type="SAM" id="Phobius"/>
    </source>
</evidence>
<dbReference type="GO" id="GO:0006506">
    <property type="term" value="P:GPI anchor biosynthetic process"/>
    <property type="evidence" value="ECO:0007669"/>
    <property type="project" value="InterPro"/>
</dbReference>
<evidence type="ECO:0000313" key="3">
    <source>
        <dbReference type="Proteomes" id="UP001148614"/>
    </source>
</evidence>
<keyword evidence="1" id="KW-0472">Membrane</keyword>
<comment type="caution">
    <text evidence="2">The sequence shown here is derived from an EMBL/GenBank/DDBJ whole genome shotgun (WGS) entry which is preliminary data.</text>
</comment>
<dbReference type="InterPro" id="IPR029675">
    <property type="entry name" value="PGAP4"/>
</dbReference>
<dbReference type="AlphaFoldDB" id="A0A9W8TS19"/>
<dbReference type="GO" id="GO:0016757">
    <property type="term" value="F:glycosyltransferase activity"/>
    <property type="evidence" value="ECO:0007669"/>
    <property type="project" value="InterPro"/>
</dbReference>
<accession>A0A9W8TS19</accession>
<keyword evidence="3" id="KW-1185">Reference proteome</keyword>
<feature type="transmembrane region" description="Helical" evidence="1">
    <location>
        <begin position="12"/>
        <end position="31"/>
    </location>
</feature>
<evidence type="ECO:0008006" key="4">
    <source>
        <dbReference type="Google" id="ProtNLM"/>
    </source>
</evidence>
<name>A0A9W8TS19_9PEZI</name>
<organism evidence="2 3">
    <name type="scientific">Xylaria arbuscula</name>
    <dbReference type="NCBI Taxonomy" id="114810"/>
    <lineage>
        <taxon>Eukaryota</taxon>
        <taxon>Fungi</taxon>
        <taxon>Dikarya</taxon>
        <taxon>Ascomycota</taxon>
        <taxon>Pezizomycotina</taxon>
        <taxon>Sordariomycetes</taxon>
        <taxon>Xylariomycetidae</taxon>
        <taxon>Xylariales</taxon>
        <taxon>Xylariaceae</taxon>
        <taxon>Xylaria</taxon>
    </lineage>
</organism>
<dbReference type="GO" id="GO:0000139">
    <property type="term" value="C:Golgi membrane"/>
    <property type="evidence" value="ECO:0007669"/>
    <property type="project" value="InterPro"/>
</dbReference>
<feature type="transmembrane region" description="Helical" evidence="1">
    <location>
        <begin position="285"/>
        <end position="306"/>
    </location>
</feature>
<dbReference type="CDD" id="cd22189">
    <property type="entry name" value="PGAP4-like_fungal"/>
    <property type="match status" value="1"/>
</dbReference>
<dbReference type="EMBL" id="JANPWZ010000015">
    <property type="protein sequence ID" value="KAJ3580315.1"/>
    <property type="molecule type" value="Genomic_DNA"/>
</dbReference>
<proteinExistence type="predicted"/>
<reference evidence="2" key="1">
    <citation type="submission" date="2022-07" db="EMBL/GenBank/DDBJ databases">
        <title>Genome Sequence of Xylaria arbuscula.</title>
        <authorList>
            <person name="Buettner E."/>
        </authorList>
    </citation>
    <scope>NUCLEOTIDE SEQUENCE</scope>
    <source>
        <strain evidence="2">VT107</strain>
    </source>
</reference>
<sequence>MLSLQRLAGDRFLLSFLLAFFLIYSIAVLYLHDACHRDPSSVFWQPEKALRLSYTAFRKEEARRFADRAEQREQIKWDNATAPRLCIGIASVSRHGISYLRDTLGSLLKGLEHIERRQIYITVFLAHTNQSEHEDSSARWLHNIVDSLPTYPEDDQLIELVRMLENDKSYPAHARKQKIDYSVLLGECAKVRPAYTVTLEDDIIALDGWYHRTLFALQTAVRKTKELGRDQCRYTLIVSIKLILATFRMPDSIPLRERLTQQCPVVLYLRIFYDSRLLGWNSEEWPYYFGYSLLVALSVVTLVSSVRRYFPAARQAISIELVLVICGICTPMVILLFFAAGRSCMLPKRPGVDLMQKYGCCLQGLAIPQRQITEHLLPLFHDTRDSHAAADTFLEDYANEHDELRWAVTPSLIQHVGGKSSHGVGDQVYGRITGDMPFNYDFERNDPAQLALEHLAYIDELQRHFVNASSPFTK</sequence>
<feature type="transmembrane region" description="Helical" evidence="1">
    <location>
        <begin position="318"/>
        <end position="340"/>
    </location>
</feature>
<dbReference type="VEuPathDB" id="FungiDB:F4678DRAFT_482665"/>
<evidence type="ECO:0000313" key="2">
    <source>
        <dbReference type="EMBL" id="KAJ3580315.1"/>
    </source>
</evidence>
<gene>
    <name evidence="2" type="ORF">NPX13_g249</name>
</gene>
<keyword evidence="1" id="KW-0812">Transmembrane</keyword>
<dbReference type="PANTHER" id="PTHR31410:SF1">
    <property type="entry name" value="POST-GPI ATTACHMENT TO PROTEINS FACTOR 4"/>
    <property type="match status" value="1"/>
</dbReference>
<dbReference type="PANTHER" id="PTHR31410">
    <property type="entry name" value="TRANSMEMBRANE PROTEIN 246"/>
    <property type="match status" value="1"/>
</dbReference>